<evidence type="ECO:0000259" key="1">
    <source>
        <dbReference type="Pfam" id="PF15655"/>
    </source>
</evidence>
<keyword evidence="3" id="KW-1185">Reference proteome</keyword>
<name>A0A4P6P556_9GAMM</name>
<accession>A0A4P6P556</accession>
<dbReference type="Pfam" id="PF15655">
    <property type="entry name" value="Imm-NTF2"/>
    <property type="match status" value="1"/>
</dbReference>
<dbReference type="InterPro" id="IPR028049">
    <property type="entry name" value="Imm-NTF2"/>
</dbReference>
<dbReference type="Proteomes" id="UP000290244">
    <property type="component" value="Chromosome"/>
</dbReference>
<protein>
    <recommendedName>
        <fullName evidence="1">NTF2 fold immunity protein domain-containing protein</fullName>
    </recommendedName>
</protein>
<dbReference type="OrthoDB" id="6636336at2"/>
<organism evidence="2 3">
    <name type="scientific">Litorilituus sediminis</name>
    <dbReference type="NCBI Taxonomy" id="718192"/>
    <lineage>
        <taxon>Bacteria</taxon>
        <taxon>Pseudomonadati</taxon>
        <taxon>Pseudomonadota</taxon>
        <taxon>Gammaproteobacteria</taxon>
        <taxon>Alteromonadales</taxon>
        <taxon>Colwelliaceae</taxon>
        <taxon>Litorilituus</taxon>
    </lineage>
</organism>
<evidence type="ECO:0000313" key="2">
    <source>
        <dbReference type="EMBL" id="QBG34455.1"/>
    </source>
</evidence>
<evidence type="ECO:0000313" key="3">
    <source>
        <dbReference type="Proteomes" id="UP000290244"/>
    </source>
</evidence>
<proteinExistence type="predicted"/>
<dbReference type="AlphaFoldDB" id="A0A4P6P556"/>
<feature type="domain" description="NTF2 fold immunity protein" evidence="1">
    <location>
        <begin position="8"/>
        <end position="118"/>
    </location>
</feature>
<reference evidence="2 3" key="1">
    <citation type="submission" date="2018-12" db="EMBL/GenBank/DDBJ databases">
        <title>Complete genome of Litorilituus sediminis.</title>
        <authorList>
            <person name="Liu A."/>
            <person name="Rong J."/>
        </authorList>
    </citation>
    <scope>NUCLEOTIDE SEQUENCE [LARGE SCALE GENOMIC DNA]</scope>
    <source>
        <strain evidence="2 3">JCM 17549</strain>
    </source>
</reference>
<dbReference type="KEGG" id="lsd:EMK97_01240"/>
<gene>
    <name evidence="2" type="ORF">EMK97_01240</name>
</gene>
<dbReference type="EMBL" id="CP034759">
    <property type="protein sequence ID" value="QBG34455.1"/>
    <property type="molecule type" value="Genomic_DNA"/>
</dbReference>
<sequence length="131" mass="15129">MEYFVKTPEELVKSFISDYEKWNNESCANYKNDKINGMKNATNNYQLLIDKYCVSTLSPQGVAFGSESTHSLEQEKIVESSKKGNQAIIHSQHKDIHDFVSTYEYHLKVIDGCWRLTSVLYVDNDGKYECL</sequence>